<accession>A0ABQ1ZJK7</accession>
<evidence type="ECO:0000313" key="2">
    <source>
        <dbReference type="Proteomes" id="UP000652153"/>
    </source>
</evidence>
<comment type="caution">
    <text evidence="1">The sequence shown here is derived from an EMBL/GenBank/DDBJ whole genome shotgun (WGS) entry which is preliminary data.</text>
</comment>
<name>A0ABQ1ZJK7_9BACL</name>
<dbReference type="EMBL" id="BMFU01000008">
    <property type="protein sequence ID" value="GGH66053.1"/>
    <property type="molecule type" value="Genomic_DNA"/>
</dbReference>
<organism evidence="1 2">
    <name type="scientific">Paenibacillus silvae</name>
    <dbReference type="NCBI Taxonomy" id="1325358"/>
    <lineage>
        <taxon>Bacteria</taxon>
        <taxon>Bacillati</taxon>
        <taxon>Bacillota</taxon>
        <taxon>Bacilli</taxon>
        <taxon>Bacillales</taxon>
        <taxon>Paenibacillaceae</taxon>
        <taxon>Paenibacillus</taxon>
    </lineage>
</organism>
<protein>
    <submittedName>
        <fullName evidence="1">Uncharacterized protein</fullName>
    </submittedName>
</protein>
<sequence>MLNGLVKIAFHYADFHDFTPSGFFGLSLFWFGLEKVFIDRPKAVLCDGFLEKISLDLYSNNSNRGTEYVDK</sequence>
<reference evidence="2" key="1">
    <citation type="journal article" date="2019" name="Int. J. Syst. Evol. Microbiol.">
        <title>The Global Catalogue of Microorganisms (GCM) 10K type strain sequencing project: providing services to taxonomists for standard genome sequencing and annotation.</title>
        <authorList>
            <consortium name="The Broad Institute Genomics Platform"/>
            <consortium name="The Broad Institute Genome Sequencing Center for Infectious Disease"/>
            <person name="Wu L."/>
            <person name="Ma J."/>
        </authorList>
    </citation>
    <scope>NUCLEOTIDE SEQUENCE [LARGE SCALE GENOMIC DNA]</scope>
    <source>
        <strain evidence="2">CGMCC 1.12770</strain>
    </source>
</reference>
<dbReference type="Proteomes" id="UP000652153">
    <property type="component" value="Unassembled WGS sequence"/>
</dbReference>
<proteinExistence type="predicted"/>
<keyword evidence="2" id="KW-1185">Reference proteome</keyword>
<gene>
    <name evidence="1" type="ORF">GCM10008014_46070</name>
</gene>
<evidence type="ECO:0000313" key="1">
    <source>
        <dbReference type="EMBL" id="GGH66053.1"/>
    </source>
</evidence>